<feature type="compositionally biased region" description="Basic and acidic residues" evidence="1">
    <location>
        <begin position="335"/>
        <end position="371"/>
    </location>
</feature>
<feature type="domain" description="Micro-fibrillar-associated protein 1 C-terminal" evidence="2">
    <location>
        <begin position="122"/>
        <end position="344"/>
    </location>
</feature>
<evidence type="ECO:0000259" key="2">
    <source>
        <dbReference type="Pfam" id="PF06991"/>
    </source>
</evidence>
<dbReference type="STRING" id="1047168.A0A0F4GF23"/>
<dbReference type="PANTHER" id="PTHR15327">
    <property type="entry name" value="MICROFIBRIL-ASSOCIATED PROTEIN"/>
    <property type="match status" value="1"/>
</dbReference>
<name>A0A0F4GF23_9PEZI</name>
<evidence type="ECO:0000313" key="4">
    <source>
        <dbReference type="Proteomes" id="UP000033647"/>
    </source>
</evidence>
<comment type="caution">
    <text evidence="3">The sequence shown here is derived from an EMBL/GenBank/DDBJ whole genome shotgun (WGS) entry which is preliminary data.</text>
</comment>
<proteinExistence type="predicted"/>
<feature type="region of interest" description="Disordered" evidence="1">
    <location>
        <begin position="1"/>
        <end position="157"/>
    </location>
</feature>
<protein>
    <submittedName>
        <fullName evidence="3">Micro-fibrillar-associated protein 1</fullName>
    </submittedName>
</protein>
<feature type="region of interest" description="Disordered" evidence="1">
    <location>
        <begin position="233"/>
        <end position="257"/>
    </location>
</feature>
<feature type="compositionally biased region" description="Acidic residues" evidence="1">
    <location>
        <begin position="91"/>
        <end position="125"/>
    </location>
</feature>
<dbReference type="Pfam" id="PF06991">
    <property type="entry name" value="MFAP1"/>
    <property type="match status" value="1"/>
</dbReference>
<gene>
    <name evidence="3" type="ORF">TI39_contig852g00012</name>
</gene>
<dbReference type="Proteomes" id="UP000033647">
    <property type="component" value="Unassembled WGS sequence"/>
</dbReference>
<dbReference type="InterPro" id="IPR033194">
    <property type="entry name" value="MFAP1"/>
</dbReference>
<evidence type="ECO:0000256" key="1">
    <source>
        <dbReference type="SAM" id="MobiDB-lite"/>
    </source>
</evidence>
<organism evidence="3 4">
    <name type="scientific">Zymoseptoria brevis</name>
    <dbReference type="NCBI Taxonomy" id="1047168"/>
    <lineage>
        <taxon>Eukaryota</taxon>
        <taxon>Fungi</taxon>
        <taxon>Dikarya</taxon>
        <taxon>Ascomycota</taxon>
        <taxon>Pezizomycotina</taxon>
        <taxon>Dothideomycetes</taxon>
        <taxon>Dothideomycetidae</taxon>
        <taxon>Mycosphaerellales</taxon>
        <taxon>Mycosphaerellaceae</taxon>
        <taxon>Zymoseptoria</taxon>
    </lineage>
</organism>
<feature type="compositionally biased region" description="Acidic residues" evidence="1">
    <location>
        <begin position="28"/>
        <end position="42"/>
    </location>
</feature>
<feature type="region of interest" description="Disordered" evidence="1">
    <location>
        <begin position="178"/>
        <end position="205"/>
    </location>
</feature>
<feature type="compositionally biased region" description="Acidic residues" evidence="1">
    <location>
        <begin position="187"/>
        <end position="205"/>
    </location>
</feature>
<feature type="region of interest" description="Disordered" evidence="1">
    <location>
        <begin position="308"/>
        <end position="409"/>
    </location>
</feature>
<accession>A0A0F4GF23</accession>
<evidence type="ECO:0000313" key="3">
    <source>
        <dbReference type="EMBL" id="KJX95939.1"/>
    </source>
</evidence>
<reference evidence="3 4" key="1">
    <citation type="submission" date="2015-03" db="EMBL/GenBank/DDBJ databases">
        <title>RNA-seq based gene annotation and comparative genomics of four Zymoseptoria species reveal species-specific pathogenicity related genes and transposable element activity.</title>
        <authorList>
            <person name="Grandaubert J."/>
            <person name="Bhattacharyya A."/>
            <person name="Stukenbrock E.H."/>
        </authorList>
    </citation>
    <scope>NUCLEOTIDE SEQUENCE [LARGE SCALE GENOMIC DNA]</scope>
    <source>
        <strain evidence="3 4">Zb18110</strain>
    </source>
</reference>
<dbReference type="AlphaFoldDB" id="A0A0F4GF23"/>
<dbReference type="InterPro" id="IPR009730">
    <property type="entry name" value="MFAP1_C"/>
</dbReference>
<dbReference type="EMBL" id="LAFY01000844">
    <property type="protein sequence ID" value="KJX95939.1"/>
    <property type="molecule type" value="Genomic_DNA"/>
</dbReference>
<dbReference type="OrthoDB" id="1111734at2759"/>
<sequence length="409" mass="45742">MPPPSSRMTKQPAKPTRYFPGKALVEDAASDEESDSDEEEEAAAAKAPAPKVTSFPKKLAVDLANPKISTAEPKAAQLDEDLEGFVTASESSDEEDAQDGGKDQDEEEEEDDYDSSSEEDSSSDDEPQKRMLAPKFISKAKRAQQQTDPVITAEDEARIRQEKADALLQAQIERDAALRAAGKKAWDDDDVAPEDEVDDTDDLDPEAERAAWKLRELKRVRRDREALIAKEKEREEVERRRNMSTPEREAADAEFIAKQEEERADKGKMGYMQKYFHKGAFFNADQEDMDEEVRAALNRDVAGRKFVDETGDKSLLPESMRMRDMTKLGKKGGTRYRDLKSEDTGRWGDLGGRKARDGEGLDERFRPDERGGGFGGKETTGANSAPVGERRRREDDGGRDGEGKRARLD</sequence>
<keyword evidence="4" id="KW-1185">Reference proteome</keyword>
<feature type="compositionally biased region" description="Basic and acidic residues" evidence="1">
    <location>
        <begin position="388"/>
        <end position="409"/>
    </location>
</feature>